<reference evidence="1 2" key="1">
    <citation type="submission" date="2020-07" db="EMBL/GenBank/DDBJ databases">
        <title>Sequencing the genomes of 1000 actinobacteria strains.</title>
        <authorList>
            <person name="Klenk H.-P."/>
        </authorList>
    </citation>
    <scope>NUCLEOTIDE SEQUENCE [LARGE SCALE GENOMIC DNA]</scope>
    <source>
        <strain evidence="1 2">DSM 103164</strain>
    </source>
</reference>
<dbReference type="AlphaFoldDB" id="A0A7Z0ILQ7"/>
<name>A0A7Z0ILQ7_9ACTN</name>
<evidence type="ECO:0000313" key="1">
    <source>
        <dbReference type="EMBL" id="NYI71914.1"/>
    </source>
</evidence>
<dbReference type="EMBL" id="JACBZS010000001">
    <property type="protein sequence ID" value="NYI71914.1"/>
    <property type="molecule type" value="Genomic_DNA"/>
</dbReference>
<accession>A0A7Z0ILQ7</accession>
<sequence length="119" mass="12279">MKDVCVRGVRSARDLADLASVLGQAGIGLEGGGMWEGVAHYLVDDGVAARAALTTAGYAAVEVRSAVLAPLDADVPGALGRLMADIADSGKEIVAQYSDHQNRKVLVMGDSRVDGTAKR</sequence>
<proteinExistence type="predicted"/>
<dbReference type="Proteomes" id="UP000527616">
    <property type="component" value="Unassembled WGS sequence"/>
</dbReference>
<gene>
    <name evidence="1" type="ORF">GGQ54_002474</name>
</gene>
<comment type="caution">
    <text evidence="1">The sequence shown here is derived from an EMBL/GenBank/DDBJ whole genome shotgun (WGS) entry which is preliminary data.</text>
</comment>
<dbReference type="RefSeq" id="WP_179445679.1">
    <property type="nucleotide sequence ID" value="NZ_JACBZS010000001.1"/>
</dbReference>
<organism evidence="1 2">
    <name type="scientific">Naumannella cuiyingiana</name>
    <dbReference type="NCBI Taxonomy" id="1347891"/>
    <lineage>
        <taxon>Bacteria</taxon>
        <taxon>Bacillati</taxon>
        <taxon>Actinomycetota</taxon>
        <taxon>Actinomycetes</taxon>
        <taxon>Propionibacteriales</taxon>
        <taxon>Propionibacteriaceae</taxon>
        <taxon>Naumannella</taxon>
    </lineage>
</organism>
<keyword evidence="2" id="KW-1185">Reference proteome</keyword>
<evidence type="ECO:0000313" key="2">
    <source>
        <dbReference type="Proteomes" id="UP000527616"/>
    </source>
</evidence>
<protein>
    <submittedName>
        <fullName evidence="1">Uncharacterized protein</fullName>
    </submittedName>
</protein>
<dbReference type="Gene3D" id="3.30.2130.10">
    <property type="entry name" value="VC0802-like"/>
    <property type="match status" value="1"/>
</dbReference>